<name>A0A9Q9EMV4_9PEZI</name>
<feature type="compositionally biased region" description="Polar residues" evidence="1">
    <location>
        <begin position="277"/>
        <end position="291"/>
    </location>
</feature>
<feature type="compositionally biased region" description="Basic and acidic residues" evidence="1">
    <location>
        <begin position="51"/>
        <end position="62"/>
    </location>
</feature>
<sequence length="552" mass="60994">MSYQHPFYDEIGAGPPSSGDEEGEFQSPSQEQAPWAQGHLQQAIAAGIRQRWAERGELEGRRTPSGPLSGPLPPQATREEDIDRIMTELQIPPAARPLGQRSLSNAIRERRQQHLGGEAARPTTPINPPRSARSASQQSQNPSPGQGPISQQVQQRGEGYRSEVAQLRRQLRFNDRQRAAEFEHVNFVLRRIEEQQRNQMRVQERLMDAFASLDLQEREAARAAAMNHASQELADQLRSGNENERPLPAAQPQPPSAAQHAFSVNPGPATWAPRTGALSQPQPDASVSENTNTDRTRQDSGARSSMSLPSRKSSKLGSIDETVHAAATADAQYPKIFAQGTVFAGREELDDCLRAEGLRYYKVLDQGASRGLVVQHEHNTIRKGLPAVFEDKSSYQALPPQARAYLATERPEEYLYVPGTGMLTTWRGARVNSFYFDDDFSDDDDDAGLAIPKKGTAHRHQHQQPNPSQSRANPADVVFHPQLGGGPSKIYRVPQNGELEPSPHAGVQFRQSQPQPPATPGYVDPETGIDTGMLKEVYEQYLRNKAEDDSDA</sequence>
<keyword evidence="3" id="KW-1185">Reference proteome</keyword>
<reference evidence="2" key="1">
    <citation type="submission" date="2022-06" db="EMBL/GenBank/DDBJ databases">
        <title>Complete genome sequences of two strains of the flax pathogen Septoria linicola.</title>
        <authorList>
            <person name="Lapalu N."/>
            <person name="Simon A."/>
            <person name="Demenou B."/>
            <person name="Paumier D."/>
            <person name="Guillot M.-P."/>
            <person name="Gout L."/>
            <person name="Valade R."/>
        </authorList>
    </citation>
    <scope>NUCLEOTIDE SEQUENCE</scope>
    <source>
        <strain evidence="2">SE15195</strain>
    </source>
</reference>
<accession>A0A9Q9EMV4</accession>
<evidence type="ECO:0000313" key="2">
    <source>
        <dbReference type="EMBL" id="USW56430.1"/>
    </source>
</evidence>
<dbReference type="AlphaFoldDB" id="A0A9Q9EMV4"/>
<feature type="region of interest" description="Disordered" evidence="1">
    <location>
        <begin position="1"/>
        <end position="162"/>
    </location>
</feature>
<gene>
    <name evidence="2" type="ORF">Slin15195_G097490</name>
</gene>
<organism evidence="2 3">
    <name type="scientific">Septoria linicola</name>
    <dbReference type="NCBI Taxonomy" id="215465"/>
    <lineage>
        <taxon>Eukaryota</taxon>
        <taxon>Fungi</taxon>
        <taxon>Dikarya</taxon>
        <taxon>Ascomycota</taxon>
        <taxon>Pezizomycotina</taxon>
        <taxon>Dothideomycetes</taxon>
        <taxon>Dothideomycetidae</taxon>
        <taxon>Mycosphaerellales</taxon>
        <taxon>Mycosphaerellaceae</taxon>
        <taxon>Septoria</taxon>
    </lineage>
</organism>
<feature type="compositionally biased region" description="Basic and acidic residues" evidence="1">
    <location>
        <begin position="77"/>
        <end position="86"/>
    </location>
</feature>
<feature type="region of interest" description="Disordered" evidence="1">
    <location>
        <begin position="222"/>
        <end position="318"/>
    </location>
</feature>
<feature type="region of interest" description="Disordered" evidence="1">
    <location>
        <begin position="446"/>
        <end position="529"/>
    </location>
</feature>
<proteinExistence type="predicted"/>
<dbReference type="EMBL" id="CP099425">
    <property type="protein sequence ID" value="USW56430.1"/>
    <property type="molecule type" value="Genomic_DNA"/>
</dbReference>
<dbReference type="Proteomes" id="UP001056384">
    <property type="component" value="Chromosome 8"/>
</dbReference>
<protein>
    <submittedName>
        <fullName evidence="2">Uncharacterized protein</fullName>
    </submittedName>
</protein>
<feature type="compositionally biased region" description="Low complexity" evidence="1">
    <location>
        <begin position="129"/>
        <end position="157"/>
    </location>
</feature>
<evidence type="ECO:0000313" key="3">
    <source>
        <dbReference type="Proteomes" id="UP001056384"/>
    </source>
</evidence>
<feature type="compositionally biased region" description="Polar residues" evidence="1">
    <location>
        <begin position="463"/>
        <end position="472"/>
    </location>
</feature>
<evidence type="ECO:0000256" key="1">
    <source>
        <dbReference type="SAM" id="MobiDB-lite"/>
    </source>
</evidence>